<feature type="domain" description="Acyl-CoA dehydrogenase/oxidase C-terminal" evidence="7">
    <location>
        <begin position="239"/>
        <end position="395"/>
    </location>
</feature>
<dbReference type="PANTHER" id="PTHR43292">
    <property type="entry name" value="ACYL-COA DEHYDROGENASE"/>
    <property type="match status" value="1"/>
</dbReference>
<dbReference type="PANTHER" id="PTHR43292:SF3">
    <property type="entry name" value="ACYL-COA DEHYDROGENASE FADE29"/>
    <property type="match status" value="1"/>
</dbReference>
<dbReference type="InterPro" id="IPR037069">
    <property type="entry name" value="AcylCoA_DH/ox_N_sf"/>
</dbReference>
<evidence type="ECO:0000256" key="3">
    <source>
        <dbReference type="ARBA" id="ARBA00022630"/>
    </source>
</evidence>
<dbReference type="eggNOG" id="COG1960">
    <property type="taxonomic scope" value="Bacteria"/>
</dbReference>
<dbReference type="InterPro" id="IPR052161">
    <property type="entry name" value="Mycobact_Acyl-CoA_DH"/>
</dbReference>
<dbReference type="InterPro" id="IPR046373">
    <property type="entry name" value="Acyl-CoA_Oxase/DH_mid-dom_sf"/>
</dbReference>
<evidence type="ECO:0000259" key="9">
    <source>
        <dbReference type="Pfam" id="PF02771"/>
    </source>
</evidence>
<evidence type="ECO:0000259" key="8">
    <source>
        <dbReference type="Pfam" id="PF02770"/>
    </source>
</evidence>
<dbReference type="InParanoid" id="E3IU55"/>
<dbReference type="GO" id="GO:0050660">
    <property type="term" value="F:flavin adenine dinucleotide binding"/>
    <property type="evidence" value="ECO:0007669"/>
    <property type="project" value="InterPro"/>
</dbReference>
<dbReference type="SUPFAM" id="SSF56645">
    <property type="entry name" value="Acyl-CoA dehydrogenase NM domain-like"/>
    <property type="match status" value="1"/>
</dbReference>
<evidence type="ECO:0000256" key="6">
    <source>
        <dbReference type="RuleBase" id="RU362125"/>
    </source>
</evidence>
<feature type="domain" description="Acyl-CoA oxidase/dehydrogenase middle" evidence="8">
    <location>
        <begin position="135"/>
        <end position="211"/>
    </location>
</feature>
<evidence type="ECO:0000259" key="7">
    <source>
        <dbReference type="Pfam" id="PF00441"/>
    </source>
</evidence>
<dbReference type="HOGENOM" id="CLU_018204_9_2_11"/>
<dbReference type="Gene3D" id="1.10.540.10">
    <property type="entry name" value="Acyl-CoA dehydrogenase/oxidase, N-terminal domain"/>
    <property type="match status" value="1"/>
</dbReference>
<sequence>MTEPDDATVDLETFRTEARAWIHANLEPAAGPPTTPERWTPELLAPERALQRRIFDGGFAGIAWPAEYGGRGLTPSHERVFQQEAAAFRTPRFGIAGQTTFDICIPTMLGCASPEFLRRHVPRVLAGDELWVQFYSEPQAGSDLAGVRSSAVREDGGWRLNGAKMWSSAAYYADYGMCLVRTDWTVPKHRGLTWFAVPIQAPGVEVRMIRQIDDRAELCQEFFDDVRLDDADVIGDVNGGWPITRRLLALERGGGSRAESGRTATPAREFPDDLVALATAAGRLGDPHVRELIATAHVNDRVYDAVMRRVVALGRAGGRDSASVASYGKLLRGTFTPLRARMALEIGGAAAATWDPAAPVGPAGAAVFAYLNCRMPSIAGGTNEMQRNAISEQILGLPREPSYDSARPYAEVLRDIDSWQNGPKGDQA</sequence>
<dbReference type="Pfam" id="PF02770">
    <property type="entry name" value="Acyl-CoA_dh_M"/>
    <property type="match status" value="1"/>
</dbReference>
<evidence type="ECO:0000256" key="1">
    <source>
        <dbReference type="ARBA" id="ARBA00001974"/>
    </source>
</evidence>
<dbReference type="STRING" id="298654.FraEuI1c_3235"/>
<keyword evidence="11" id="KW-1185">Reference proteome</keyword>
<accession>E3IU55</accession>
<dbReference type="Pfam" id="PF00441">
    <property type="entry name" value="Acyl-CoA_dh_1"/>
    <property type="match status" value="1"/>
</dbReference>
<dbReference type="GO" id="GO:0005886">
    <property type="term" value="C:plasma membrane"/>
    <property type="evidence" value="ECO:0007669"/>
    <property type="project" value="TreeGrafter"/>
</dbReference>
<dbReference type="OrthoDB" id="9780544at2"/>
<comment type="cofactor">
    <cofactor evidence="1 6">
        <name>FAD</name>
        <dbReference type="ChEBI" id="CHEBI:57692"/>
    </cofactor>
</comment>
<dbReference type="InterPro" id="IPR009075">
    <property type="entry name" value="AcylCo_DH/oxidase_C"/>
</dbReference>
<dbReference type="GO" id="GO:0016627">
    <property type="term" value="F:oxidoreductase activity, acting on the CH-CH group of donors"/>
    <property type="evidence" value="ECO:0007669"/>
    <property type="project" value="InterPro"/>
</dbReference>
<feature type="domain" description="Acyl-CoA dehydrogenase/oxidase N-terminal" evidence="9">
    <location>
        <begin position="10"/>
        <end position="128"/>
    </location>
</feature>
<proteinExistence type="inferred from homology"/>
<evidence type="ECO:0000256" key="2">
    <source>
        <dbReference type="ARBA" id="ARBA00009347"/>
    </source>
</evidence>
<keyword evidence="3 6" id="KW-0285">Flavoprotein</keyword>
<evidence type="ECO:0000313" key="11">
    <source>
        <dbReference type="Proteomes" id="UP000002484"/>
    </source>
</evidence>
<dbReference type="EMBL" id="CP002299">
    <property type="protein sequence ID" value="ADP81248.1"/>
    <property type="molecule type" value="Genomic_DNA"/>
</dbReference>
<dbReference type="Gene3D" id="2.40.110.10">
    <property type="entry name" value="Butyryl-CoA Dehydrogenase, subunit A, domain 2"/>
    <property type="match status" value="1"/>
</dbReference>
<dbReference type="SUPFAM" id="SSF47203">
    <property type="entry name" value="Acyl-CoA dehydrogenase C-terminal domain-like"/>
    <property type="match status" value="1"/>
</dbReference>
<gene>
    <name evidence="10" type="ordered locus">FraEuI1c_3235</name>
</gene>
<dbReference type="Proteomes" id="UP000002484">
    <property type="component" value="Chromosome"/>
</dbReference>
<protein>
    <submittedName>
        <fullName evidence="10">Acyl-CoA dehydrogenase domain-containing protein</fullName>
    </submittedName>
</protein>
<comment type="similarity">
    <text evidence="2 6">Belongs to the acyl-CoA dehydrogenase family.</text>
</comment>
<dbReference type="KEGG" id="fri:FraEuI1c_3235"/>
<keyword evidence="4 6" id="KW-0274">FAD</keyword>
<evidence type="ECO:0000256" key="5">
    <source>
        <dbReference type="ARBA" id="ARBA00023002"/>
    </source>
</evidence>
<dbReference type="Pfam" id="PF02771">
    <property type="entry name" value="Acyl-CoA_dh_N"/>
    <property type="match status" value="1"/>
</dbReference>
<reference evidence="10 11" key="1">
    <citation type="submission" date="2010-10" db="EMBL/GenBank/DDBJ databases">
        <title>Complete sequence of Frankia sp. EuI1c.</title>
        <authorList>
            <consortium name="US DOE Joint Genome Institute"/>
            <person name="Lucas S."/>
            <person name="Copeland A."/>
            <person name="Lapidus A."/>
            <person name="Cheng J.-F."/>
            <person name="Bruce D."/>
            <person name="Goodwin L."/>
            <person name="Pitluck S."/>
            <person name="Chertkov O."/>
            <person name="Detter J.C."/>
            <person name="Han C."/>
            <person name="Tapia R."/>
            <person name="Land M."/>
            <person name="Hauser L."/>
            <person name="Jeffries C."/>
            <person name="Kyrpides N."/>
            <person name="Ivanova N."/>
            <person name="Mikhailova N."/>
            <person name="Beauchemin N."/>
            <person name="Sen A."/>
            <person name="Sur S.A."/>
            <person name="Gtari M."/>
            <person name="Wall L."/>
            <person name="Tisa L."/>
            <person name="Woyke T."/>
        </authorList>
    </citation>
    <scope>NUCLEOTIDE SEQUENCE [LARGE SCALE GENOMIC DNA]</scope>
    <source>
        <strain evidence="11">DSM 45817 / CECT 9037 / EuI1c</strain>
    </source>
</reference>
<dbReference type="InterPro" id="IPR013786">
    <property type="entry name" value="AcylCoA_DH/ox_N"/>
</dbReference>
<evidence type="ECO:0000313" key="10">
    <source>
        <dbReference type="EMBL" id="ADP81248.1"/>
    </source>
</evidence>
<dbReference type="InterPro" id="IPR006091">
    <property type="entry name" value="Acyl-CoA_Oxase/DH_mid-dom"/>
</dbReference>
<dbReference type="AlphaFoldDB" id="E3IU55"/>
<organism evidence="10 11">
    <name type="scientific">Pseudofrankia inefficax (strain DSM 45817 / CECT 9037 / DDB 130130 / EuI1c)</name>
    <name type="common">Frankia inefficax</name>
    <dbReference type="NCBI Taxonomy" id="298654"/>
    <lineage>
        <taxon>Bacteria</taxon>
        <taxon>Bacillati</taxon>
        <taxon>Actinomycetota</taxon>
        <taxon>Actinomycetes</taxon>
        <taxon>Frankiales</taxon>
        <taxon>Frankiaceae</taxon>
        <taxon>Pseudofrankia</taxon>
    </lineage>
</organism>
<keyword evidence="5 6" id="KW-0560">Oxidoreductase</keyword>
<evidence type="ECO:0000256" key="4">
    <source>
        <dbReference type="ARBA" id="ARBA00022827"/>
    </source>
</evidence>
<dbReference type="InterPro" id="IPR009100">
    <property type="entry name" value="AcylCoA_DH/oxidase_NM_dom_sf"/>
</dbReference>
<name>E3IU55_PSEI1</name>
<dbReference type="Gene3D" id="1.20.140.10">
    <property type="entry name" value="Butyryl-CoA Dehydrogenase, subunit A, domain 3"/>
    <property type="match status" value="1"/>
</dbReference>
<dbReference type="InterPro" id="IPR036250">
    <property type="entry name" value="AcylCo_DH-like_C"/>
</dbReference>
<dbReference type="RefSeq" id="WP_013424366.1">
    <property type="nucleotide sequence ID" value="NC_014666.1"/>
</dbReference>